<evidence type="ECO:0000256" key="4">
    <source>
        <dbReference type="ARBA" id="ARBA00022705"/>
    </source>
</evidence>
<keyword evidence="4 9" id="KW-0235">DNA replication</keyword>
<comment type="cofactor">
    <cofactor evidence="9">
        <name>[4Fe-4S] cluster</name>
        <dbReference type="ChEBI" id="CHEBI:49883"/>
    </cofactor>
    <text evidence="9">Binds 1 [4Fe-4S] cluster.</text>
</comment>
<keyword evidence="5 9" id="KW-0479">Metal-binding</keyword>
<dbReference type="STRING" id="403673.A0A177WJ88"/>
<dbReference type="GO" id="GO:0005658">
    <property type="term" value="C:alpha DNA polymerase:primase complex"/>
    <property type="evidence" value="ECO:0007669"/>
    <property type="project" value="TreeGrafter"/>
</dbReference>
<dbReference type="Pfam" id="PF04104">
    <property type="entry name" value="DNA_primase_lrg"/>
    <property type="match status" value="1"/>
</dbReference>
<dbReference type="EMBL" id="DS022304">
    <property type="protein sequence ID" value="OAJ40199.1"/>
    <property type="molecule type" value="Genomic_DNA"/>
</dbReference>
<reference evidence="13 14" key="2">
    <citation type="submission" date="2016-05" db="EMBL/GenBank/DDBJ databases">
        <title>Lineage-specific infection strategies underlie the spectrum of fungal disease in amphibians.</title>
        <authorList>
            <person name="Cuomo C.A."/>
            <person name="Farrer R.A."/>
            <person name="James T."/>
            <person name="Longcore J."/>
            <person name="Birren B."/>
        </authorList>
    </citation>
    <scope>NUCLEOTIDE SEQUENCE [LARGE SCALE GENOMIC DNA]</scope>
    <source>
        <strain evidence="13 14">JEL423</strain>
    </source>
</reference>
<keyword evidence="7 9" id="KW-0411">Iron-sulfur</keyword>
<comment type="function">
    <text evidence="9">DNA primase is the polymerase that synthesizes small RNA primers for the Okazaki fragments made during discontinuous DNA replication.</text>
</comment>
<feature type="domain" description="DNA primase large subunit C-terminal" evidence="12">
    <location>
        <begin position="346"/>
        <end position="502"/>
    </location>
</feature>
<feature type="binding site" evidence="10">
    <location>
        <position position="429"/>
    </location>
    <ligand>
        <name>[4Fe-4S] cluster</name>
        <dbReference type="ChEBI" id="CHEBI:49883"/>
    </ligand>
</feature>
<keyword evidence="8 9" id="KW-0238">DNA-binding</keyword>
<feature type="binding site" evidence="10">
    <location>
        <position position="486"/>
    </location>
    <ligand>
        <name>[4Fe-4S] cluster</name>
        <dbReference type="ChEBI" id="CHEBI:49883"/>
    </ligand>
</feature>
<evidence type="ECO:0000256" key="5">
    <source>
        <dbReference type="ARBA" id="ARBA00022723"/>
    </source>
</evidence>
<sequence>MLKQGRSTGGITGRNNSSHPTRTDAAHDHAVSISSLSTVAKVDPRLASLYPFTLNMYSTPPKDELSLYEFETYALDRLRVLRAIETAHLRFKHIGDVAAVKYIDPVLTSHLDLKRNTLLNTVGPSVLYEQRRKDHISHFILRMAYCRTEDLRQWFIKQEMALFKYRFGIEQQVDRDAFIHLSNLDFTAVSFEDMCKLRMETSAGHITKQEAVQKLVMDLRATYTGPHNASMQAQLADIDTIRSLTFYRVSFEQVCELVGKRSVLLIQGMAYVPEHERSVLVVNAFKDQLTAHLIAAAKALPRLDEDDRLVPILNSLAKQYLSNEYTPSGKVSKDVGHEDIDGLAVHFPPCMQSLHSSLKQTSHLKHQGRLQLGLFLKGIGLSLGEALIFWRKSFHRMSDDEFSKKGYLYNVRYNYGQEGKRTNYTPYSCVKIITGAQPGAGDAHGCPFRHFSQESLGTMMQRLKVDGANAQEVLQTAKNGHYQIACTKLFELTRGHVHAAVSAVQNRNKKKDGNDEAELVGAMNSMGLIEPIEHPNQWFDLSIASIGRTKDADTKGKMEHSLTGNAMNIER</sequence>
<evidence type="ECO:0000256" key="10">
    <source>
        <dbReference type="PIRSR" id="PIRSR009449-1"/>
    </source>
</evidence>
<dbReference type="InterPro" id="IPR058560">
    <property type="entry name" value="DNA_primase_C"/>
</dbReference>
<evidence type="ECO:0000259" key="12">
    <source>
        <dbReference type="Pfam" id="PF04104"/>
    </source>
</evidence>
<dbReference type="GO" id="GO:0003677">
    <property type="term" value="F:DNA binding"/>
    <property type="evidence" value="ECO:0007669"/>
    <property type="project" value="UniProtKB-UniRule"/>
</dbReference>
<dbReference type="Gene3D" id="1.20.930.80">
    <property type="match status" value="1"/>
</dbReference>
<accession>A0A177WJ88</accession>
<evidence type="ECO:0000256" key="11">
    <source>
        <dbReference type="SAM" id="MobiDB-lite"/>
    </source>
</evidence>
<dbReference type="GO" id="GO:0006269">
    <property type="term" value="P:DNA replication, synthesis of primer"/>
    <property type="evidence" value="ECO:0007669"/>
    <property type="project" value="UniProtKB-KW"/>
</dbReference>
<dbReference type="PIRSF" id="PIRSF009449">
    <property type="entry name" value="DNA_primase_large_subunit"/>
    <property type="match status" value="1"/>
</dbReference>
<evidence type="ECO:0000256" key="7">
    <source>
        <dbReference type="ARBA" id="ARBA00023014"/>
    </source>
</evidence>
<evidence type="ECO:0000313" key="14">
    <source>
        <dbReference type="Proteomes" id="UP000077115"/>
    </source>
</evidence>
<evidence type="ECO:0000256" key="3">
    <source>
        <dbReference type="ARBA" id="ARBA00022515"/>
    </source>
</evidence>
<dbReference type="OrthoDB" id="421393at2759"/>
<dbReference type="Proteomes" id="UP000077115">
    <property type="component" value="Unassembled WGS sequence"/>
</dbReference>
<feature type="binding site" evidence="10">
    <location>
        <position position="446"/>
    </location>
    <ligand>
        <name>[4Fe-4S] cluster</name>
        <dbReference type="ChEBI" id="CHEBI:49883"/>
    </ligand>
</feature>
<evidence type="ECO:0000256" key="6">
    <source>
        <dbReference type="ARBA" id="ARBA00023004"/>
    </source>
</evidence>
<feature type="region of interest" description="Disordered" evidence="11">
    <location>
        <begin position="552"/>
        <end position="571"/>
    </location>
</feature>
<dbReference type="CDD" id="cd07322">
    <property type="entry name" value="PriL_PriS_Eukaryotic"/>
    <property type="match status" value="1"/>
</dbReference>
<evidence type="ECO:0000256" key="2">
    <source>
        <dbReference type="ARBA" id="ARBA00022485"/>
    </source>
</evidence>
<name>A0A177WJ88_BATDL</name>
<dbReference type="eggNOG" id="KOG2267">
    <property type="taxonomic scope" value="Eukaryota"/>
</dbReference>
<evidence type="ECO:0000256" key="9">
    <source>
        <dbReference type="PIRNR" id="PIRNR009449"/>
    </source>
</evidence>
<keyword evidence="2 9" id="KW-0004">4Fe-4S</keyword>
<dbReference type="AlphaFoldDB" id="A0A177WJ88"/>
<proteinExistence type="inferred from homology"/>
<dbReference type="InterPro" id="IPR007238">
    <property type="entry name" value="DNA_primase_lsu_euk/arc"/>
</dbReference>
<reference evidence="13 14" key="1">
    <citation type="submission" date="2006-10" db="EMBL/GenBank/DDBJ databases">
        <title>The Genome Sequence of Batrachochytrium dendrobatidis JEL423.</title>
        <authorList>
            <consortium name="The Broad Institute Genome Sequencing Platform"/>
            <person name="Birren B."/>
            <person name="Lander E."/>
            <person name="Galagan J."/>
            <person name="Cuomo C."/>
            <person name="Devon K."/>
            <person name="Jaffe D."/>
            <person name="Butler J."/>
            <person name="Alvarez P."/>
            <person name="Gnerre S."/>
            <person name="Grabherr M."/>
            <person name="Kleber M."/>
            <person name="Mauceli E."/>
            <person name="Brockman W."/>
            <person name="Young S."/>
            <person name="LaButti K."/>
            <person name="Sykes S."/>
            <person name="DeCaprio D."/>
            <person name="Crawford M."/>
            <person name="Koehrsen M."/>
            <person name="Engels R."/>
            <person name="Montgomery P."/>
            <person name="Pearson M."/>
            <person name="Howarth C."/>
            <person name="Larson L."/>
            <person name="White J."/>
            <person name="O'Leary S."/>
            <person name="Kodira C."/>
            <person name="Zeng Q."/>
            <person name="Yandava C."/>
            <person name="Alvarado L."/>
            <person name="Longcore J."/>
            <person name="James T."/>
        </authorList>
    </citation>
    <scope>NUCLEOTIDE SEQUENCE [LARGE SCALE GENOMIC DNA]</scope>
    <source>
        <strain evidence="13 14">JEL423</strain>
    </source>
</reference>
<dbReference type="PANTHER" id="PTHR10537:SF3">
    <property type="entry name" value="DNA PRIMASE LARGE SUBUNIT"/>
    <property type="match status" value="1"/>
</dbReference>
<dbReference type="InterPro" id="IPR016558">
    <property type="entry name" value="DNA_primase_lsu_euk"/>
</dbReference>
<dbReference type="GO" id="GO:0006270">
    <property type="term" value="P:DNA replication initiation"/>
    <property type="evidence" value="ECO:0007669"/>
    <property type="project" value="TreeGrafter"/>
</dbReference>
<dbReference type="Pfam" id="PF26466">
    <property type="entry name" value="DNA_primase_lrg_N"/>
    <property type="match status" value="1"/>
</dbReference>
<organism evidence="13 14">
    <name type="scientific">Batrachochytrium dendrobatidis (strain JEL423)</name>
    <dbReference type="NCBI Taxonomy" id="403673"/>
    <lineage>
        <taxon>Eukaryota</taxon>
        <taxon>Fungi</taxon>
        <taxon>Fungi incertae sedis</taxon>
        <taxon>Chytridiomycota</taxon>
        <taxon>Chytridiomycota incertae sedis</taxon>
        <taxon>Chytridiomycetes</taxon>
        <taxon>Rhizophydiales</taxon>
        <taxon>Rhizophydiales incertae sedis</taxon>
        <taxon>Batrachochytrium</taxon>
    </lineage>
</organism>
<dbReference type="GO" id="GO:0046872">
    <property type="term" value="F:metal ion binding"/>
    <property type="evidence" value="ECO:0007669"/>
    <property type="project" value="UniProtKB-UniRule"/>
</dbReference>
<keyword evidence="6 9" id="KW-0408">Iron</keyword>
<protein>
    <recommendedName>
        <fullName evidence="9">DNA primase large subunit</fullName>
    </recommendedName>
</protein>
<evidence type="ECO:0000256" key="1">
    <source>
        <dbReference type="ARBA" id="ARBA00010564"/>
    </source>
</evidence>
<keyword evidence="3 9" id="KW-0639">Primosome</keyword>
<feature type="region of interest" description="Disordered" evidence="11">
    <location>
        <begin position="1"/>
        <end position="27"/>
    </location>
</feature>
<feature type="binding site" evidence="10">
    <location>
        <position position="350"/>
    </location>
    <ligand>
        <name>[4Fe-4S] cluster</name>
        <dbReference type="ChEBI" id="CHEBI:49883"/>
    </ligand>
</feature>
<evidence type="ECO:0000313" key="13">
    <source>
        <dbReference type="EMBL" id="OAJ40199.1"/>
    </source>
</evidence>
<dbReference type="GO" id="GO:0051539">
    <property type="term" value="F:4 iron, 4 sulfur cluster binding"/>
    <property type="evidence" value="ECO:0007669"/>
    <property type="project" value="UniProtKB-UniRule"/>
</dbReference>
<comment type="similarity">
    <text evidence="1 9">Belongs to the eukaryotic-type primase large subunit family.</text>
</comment>
<dbReference type="PANTHER" id="PTHR10537">
    <property type="entry name" value="DNA PRIMASE LARGE SUBUNIT"/>
    <property type="match status" value="1"/>
</dbReference>
<dbReference type="VEuPathDB" id="FungiDB:BDEG_23963"/>
<gene>
    <name evidence="13" type="ORF">BDEG_23963</name>
</gene>
<evidence type="ECO:0000256" key="8">
    <source>
        <dbReference type="ARBA" id="ARBA00023125"/>
    </source>
</evidence>
<feature type="compositionally biased region" description="Polar residues" evidence="11">
    <location>
        <begin position="562"/>
        <end position="571"/>
    </location>
</feature>